<feature type="domain" description="C2H2-type" evidence="3">
    <location>
        <begin position="139"/>
        <end position="168"/>
    </location>
</feature>
<dbReference type="InterPro" id="IPR013087">
    <property type="entry name" value="Znf_C2H2_type"/>
</dbReference>
<evidence type="ECO:0000313" key="5">
    <source>
        <dbReference type="Proteomes" id="UP000288716"/>
    </source>
</evidence>
<dbReference type="GO" id="GO:0045944">
    <property type="term" value="P:positive regulation of transcription by RNA polymerase II"/>
    <property type="evidence" value="ECO:0007669"/>
    <property type="project" value="TreeGrafter"/>
</dbReference>
<evidence type="ECO:0000256" key="1">
    <source>
        <dbReference type="PROSITE-ProRule" id="PRU00042"/>
    </source>
</evidence>
<reference evidence="4 5" key="1">
    <citation type="journal article" date="2018" name="Gigascience">
        <title>Genomes of trombidid mites reveal novel predicted allergens and laterally-transferred genes associated with secondary metabolism.</title>
        <authorList>
            <person name="Dong X."/>
            <person name="Chaisiri K."/>
            <person name="Xia D."/>
            <person name="Armstrong S.D."/>
            <person name="Fang Y."/>
            <person name="Donnelly M.J."/>
            <person name="Kadowaki T."/>
            <person name="McGarry J.W."/>
            <person name="Darby A.C."/>
            <person name="Makepeace B.L."/>
        </authorList>
    </citation>
    <scope>NUCLEOTIDE SEQUENCE [LARGE SCALE GENOMIC DNA]</scope>
    <source>
        <strain evidence="4">UoL-UT</strain>
    </source>
</reference>
<dbReference type="PROSITE" id="PS50157">
    <property type="entry name" value="ZINC_FINGER_C2H2_2"/>
    <property type="match status" value="3"/>
</dbReference>
<organism evidence="4 5">
    <name type="scientific">Leptotrombidium deliense</name>
    <dbReference type="NCBI Taxonomy" id="299467"/>
    <lineage>
        <taxon>Eukaryota</taxon>
        <taxon>Metazoa</taxon>
        <taxon>Ecdysozoa</taxon>
        <taxon>Arthropoda</taxon>
        <taxon>Chelicerata</taxon>
        <taxon>Arachnida</taxon>
        <taxon>Acari</taxon>
        <taxon>Acariformes</taxon>
        <taxon>Trombidiformes</taxon>
        <taxon>Prostigmata</taxon>
        <taxon>Anystina</taxon>
        <taxon>Parasitengona</taxon>
        <taxon>Trombiculoidea</taxon>
        <taxon>Trombiculidae</taxon>
        <taxon>Leptotrombidium</taxon>
    </lineage>
</organism>
<evidence type="ECO:0000256" key="2">
    <source>
        <dbReference type="SAM" id="MobiDB-lite"/>
    </source>
</evidence>
<dbReference type="GO" id="GO:0000977">
    <property type="term" value="F:RNA polymerase II transcription regulatory region sequence-specific DNA binding"/>
    <property type="evidence" value="ECO:0007669"/>
    <property type="project" value="TreeGrafter"/>
</dbReference>
<comment type="caution">
    <text evidence="4">The sequence shown here is derived from an EMBL/GenBank/DDBJ whole genome shotgun (WGS) entry which is preliminary data.</text>
</comment>
<name>A0A443SUS7_9ACAR</name>
<dbReference type="PROSITE" id="PS00028">
    <property type="entry name" value="ZINC_FINGER_C2H2_1"/>
    <property type="match status" value="3"/>
</dbReference>
<dbReference type="GO" id="GO:0008270">
    <property type="term" value="F:zinc ion binding"/>
    <property type="evidence" value="ECO:0007669"/>
    <property type="project" value="UniProtKB-KW"/>
</dbReference>
<dbReference type="GO" id="GO:0045664">
    <property type="term" value="P:regulation of neuron differentiation"/>
    <property type="evidence" value="ECO:0007669"/>
    <property type="project" value="TreeGrafter"/>
</dbReference>
<dbReference type="GO" id="GO:0000981">
    <property type="term" value="F:DNA-binding transcription factor activity, RNA polymerase II-specific"/>
    <property type="evidence" value="ECO:0007669"/>
    <property type="project" value="TreeGrafter"/>
</dbReference>
<evidence type="ECO:0000259" key="3">
    <source>
        <dbReference type="PROSITE" id="PS50157"/>
    </source>
</evidence>
<dbReference type="AlphaFoldDB" id="A0A443SUS7"/>
<feature type="non-terminal residue" evidence="4">
    <location>
        <position position="783"/>
    </location>
</feature>
<feature type="compositionally biased region" description="Low complexity" evidence="2">
    <location>
        <begin position="693"/>
        <end position="702"/>
    </location>
</feature>
<dbReference type="PANTHER" id="PTHR12451">
    <property type="entry name" value="TRANSCRIPTION FACTOR CASTOR PROTEIN MING -RELATED"/>
    <property type="match status" value="1"/>
</dbReference>
<evidence type="ECO:0000313" key="4">
    <source>
        <dbReference type="EMBL" id="RWS31262.1"/>
    </source>
</evidence>
<feature type="domain" description="C2H2-type" evidence="3">
    <location>
        <begin position="595"/>
        <end position="624"/>
    </location>
</feature>
<dbReference type="InterPro" id="IPR040373">
    <property type="entry name" value="CASZ1"/>
</dbReference>
<gene>
    <name evidence="4" type="ORF">B4U80_00982</name>
</gene>
<dbReference type="PANTHER" id="PTHR12451:SF0">
    <property type="entry name" value="ZINC FINGER PROTEIN CASTOR HOMOLOG 1"/>
    <property type="match status" value="1"/>
</dbReference>
<keyword evidence="1" id="KW-0863">Zinc-finger</keyword>
<sequence>FANAGECGSIHCKDLNYREHFHCLKCDLKVFVKKEEMIRHFKWHKKRDESLQHGFMRYANCDDCSDKFPDCQHNRKQTHYHCMKSACDKVYISTSDVQMHASYHRKEDAILKEGFQRFRGAEDCQLESCPFNGQKTTHFHCRRLNCNYTFKNKADMEKHKSYHIKDEQLNRDGFKKFMKHESCTFENCKFSKSSNHIHCIRQASHKKRHERKETELAYRKYRLAQNMIRSLSDTGSVHDNSNHDDDNSRGLPMDPDTFATQLPVNQIGAIPLDAIIGIIPEHIFMQTFKRDHIMQEEAVKLIFEEPAEGTTCTKECILYQKEKHYHCRMVSVSFLLYCIQNAFSFQQFGCAFVIPISNTSFKCLQHYKMHEEQQRKMAAATELNFNNFSCESPQQSLETPTLQHPLTQTYPTGTTLTSIDGYPVFKRKRGRPPKNRTEIQEPVMPNFSFSKSDIPVSTPSVPLPLSLPHFGFAAALYGNHHIPLPISQAFGGLPPSEGLIPIPILPQAKLETKDGFYVFQENVVCRDQNCIFFRRRHYHCCQPRCFYVTDRDDCLIQHSKDFHDSVIILEGFAFFDRTVDCGYSHCRSNRMNRHYHCTRKDCGYSFVKYMEMSEHEEKHRNECSNSCSANSDNEETGGRSYPSGNASQASCAYSDEEYCNNSRKSPNNSKCERSTVVKAAGTFYPLSGFSSNNRSNSVNSSKLSEDDSDKEESKESKFDALHKLLKEGKHPLVMDPIRSMFSSGNDRNHHQYGPSNGCGRPFCKLKKRDHFHCNFCNQSTLVG</sequence>
<feature type="region of interest" description="Disordered" evidence="2">
    <location>
        <begin position="232"/>
        <end position="251"/>
    </location>
</feature>
<dbReference type="SMART" id="SM00355">
    <property type="entry name" value="ZnF_C2H2"/>
    <property type="match status" value="5"/>
</dbReference>
<keyword evidence="1" id="KW-0862">Zinc</keyword>
<feature type="domain" description="C2H2-type" evidence="3">
    <location>
        <begin position="80"/>
        <end position="109"/>
    </location>
</feature>
<dbReference type="EMBL" id="NCKV01000220">
    <property type="protein sequence ID" value="RWS31262.1"/>
    <property type="molecule type" value="Genomic_DNA"/>
</dbReference>
<dbReference type="GO" id="GO:0005634">
    <property type="term" value="C:nucleus"/>
    <property type="evidence" value="ECO:0007669"/>
    <property type="project" value="TreeGrafter"/>
</dbReference>
<dbReference type="OrthoDB" id="10063916at2759"/>
<proteinExistence type="predicted"/>
<feature type="non-terminal residue" evidence="4">
    <location>
        <position position="1"/>
    </location>
</feature>
<keyword evidence="1" id="KW-0479">Metal-binding</keyword>
<dbReference type="VEuPathDB" id="VectorBase:LDEU000776"/>
<protein>
    <recommendedName>
        <fullName evidence="3">C2H2-type domain-containing protein</fullName>
    </recommendedName>
</protein>
<keyword evidence="5" id="KW-1185">Reference proteome</keyword>
<dbReference type="Proteomes" id="UP000288716">
    <property type="component" value="Unassembled WGS sequence"/>
</dbReference>
<feature type="region of interest" description="Disordered" evidence="2">
    <location>
        <begin position="693"/>
        <end position="716"/>
    </location>
</feature>
<accession>A0A443SUS7</accession>